<proteinExistence type="predicted"/>
<keyword evidence="2" id="KW-1185">Reference proteome</keyword>
<sequence length="114" mass="12716">MIAKRSKKPALLPWLSGRIDFAASDNFLKRRADQMQQSLPFIDEYPIIRSLSGYRTASVRGLASRERSEAARCISLPVVIPMLQMFDQSGLSTQHCSFPIARDATHAGDSVEMC</sequence>
<evidence type="ECO:0000313" key="1">
    <source>
        <dbReference type="EMBL" id="MDM4019323.1"/>
    </source>
</evidence>
<accession>A0ABT7PS46</accession>
<dbReference type="Proteomes" id="UP001239462">
    <property type="component" value="Unassembled WGS sequence"/>
</dbReference>
<gene>
    <name evidence="1" type="ORF">QTN89_27965</name>
</gene>
<reference evidence="1 2" key="1">
    <citation type="submission" date="2023-06" db="EMBL/GenBank/DDBJ databases">
        <title>Roseiconus lacunae JC819 isolated from Gulf of Mannar region, Tamil Nadu.</title>
        <authorList>
            <person name="Pk S."/>
            <person name="Ch S."/>
            <person name="Ch V.R."/>
        </authorList>
    </citation>
    <scope>NUCLEOTIDE SEQUENCE [LARGE SCALE GENOMIC DNA]</scope>
    <source>
        <strain evidence="1 2">JC819</strain>
    </source>
</reference>
<dbReference type="EMBL" id="JASZZN010000037">
    <property type="protein sequence ID" value="MDM4019323.1"/>
    <property type="molecule type" value="Genomic_DNA"/>
</dbReference>
<organism evidence="1 2">
    <name type="scientific">Roseiconus lacunae</name>
    <dbReference type="NCBI Taxonomy" id="2605694"/>
    <lineage>
        <taxon>Bacteria</taxon>
        <taxon>Pseudomonadati</taxon>
        <taxon>Planctomycetota</taxon>
        <taxon>Planctomycetia</taxon>
        <taxon>Pirellulales</taxon>
        <taxon>Pirellulaceae</taxon>
        <taxon>Roseiconus</taxon>
    </lineage>
</organism>
<name>A0ABT7PS46_9BACT</name>
<protein>
    <submittedName>
        <fullName evidence="1">Uncharacterized protein</fullName>
    </submittedName>
</protein>
<comment type="caution">
    <text evidence="1">The sequence shown here is derived from an EMBL/GenBank/DDBJ whole genome shotgun (WGS) entry which is preliminary data.</text>
</comment>
<evidence type="ECO:0000313" key="2">
    <source>
        <dbReference type="Proteomes" id="UP001239462"/>
    </source>
</evidence>
<dbReference type="RefSeq" id="WP_289167433.1">
    <property type="nucleotide sequence ID" value="NZ_JASZZN010000037.1"/>
</dbReference>